<gene>
    <name evidence="2" type="primary">meu32</name>
    <name evidence="1" type="ORF">SJAG_00377</name>
</gene>
<keyword evidence="3" id="KW-1185">Reference proteome</keyword>
<dbReference type="VEuPathDB" id="FungiDB:SJAG_00377"/>
<dbReference type="GeneID" id="7049523"/>
<dbReference type="JaponicusDB" id="SJAG_00377">
    <property type="gene designation" value="meu32"/>
</dbReference>
<protein>
    <submittedName>
        <fullName evidence="1">Uncharacterized protein</fullName>
    </submittedName>
</protein>
<reference evidence="1 3" key="1">
    <citation type="journal article" date="2011" name="Science">
        <title>Comparative functional genomics of the fission yeasts.</title>
        <authorList>
            <person name="Rhind N."/>
            <person name="Chen Z."/>
            <person name="Yassour M."/>
            <person name="Thompson D.A."/>
            <person name="Haas B.J."/>
            <person name="Habib N."/>
            <person name="Wapinski I."/>
            <person name="Roy S."/>
            <person name="Lin M.F."/>
            <person name="Heiman D.I."/>
            <person name="Young S.K."/>
            <person name="Furuya K."/>
            <person name="Guo Y."/>
            <person name="Pidoux A."/>
            <person name="Chen H.M."/>
            <person name="Robbertse B."/>
            <person name="Goldberg J.M."/>
            <person name="Aoki K."/>
            <person name="Bayne E.H."/>
            <person name="Berlin A.M."/>
            <person name="Desjardins C.A."/>
            <person name="Dobbs E."/>
            <person name="Dukaj L."/>
            <person name="Fan L."/>
            <person name="FitzGerald M.G."/>
            <person name="French C."/>
            <person name="Gujja S."/>
            <person name="Hansen K."/>
            <person name="Keifenheim D."/>
            <person name="Levin J.Z."/>
            <person name="Mosher R.A."/>
            <person name="Mueller C.A."/>
            <person name="Pfiffner J."/>
            <person name="Priest M."/>
            <person name="Russ C."/>
            <person name="Smialowska A."/>
            <person name="Swoboda P."/>
            <person name="Sykes S.M."/>
            <person name="Vaughn M."/>
            <person name="Vengrova S."/>
            <person name="Yoder R."/>
            <person name="Zeng Q."/>
            <person name="Allshire R."/>
            <person name="Baulcombe D."/>
            <person name="Birren B.W."/>
            <person name="Brown W."/>
            <person name="Ekwall K."/>
            <person name="Kellis M."/>
            <person name="Leatherwood J."/>
            <person name="Levin H."/>
            <person name="Margalit H."/>
            <person name="Martienssen R."/>
            <person name="Nieduszynski C.A."/>
            <person name="Spatafora J.W."/>
            <person name="Friedman N."/>
            <person name="Dalgaard J.Z."/>
            <person name="Baumann P."/>
            <person name="Niki H."/>
            <person name="Regev A."/>
            <person name="Nusbaum C."/>
        </authorList>
    </citation>
    <scope>NUCLEOTIDE SEQUENCE [LARGE SCALE GENOMIC DNA]</scope>
    <source>
        <strain evidence="3">yFS275 / FY16936</strain>
    </source>
</reference>
<proteinExistence type="predicted"/>
<dbReference type="OMA" id="ESGCLEH"/>
<dbReference type="AlphaFoldDB" id="B6JVG6"/>
<dbReference type="HOGENOM" id="CLU_679998_0_0_1"/>
<sequence>MDLTTNDFVNWDSYEVTYVNALTKNSKNIMITGRITNLSNSQSSMPFYTLKLEDNTGILNVKYIVSDASPHCKVFQSLRLGDVVHLYSNVRLKYSISNEPYTVLNARNVDSKLIKLDKLERQEYDYMFPNPSKLCTLPISPVSTLLDCVEGSLTTALVAIGWMEPISHYLSQPNRWCSSQRIWVFDATGEAFITLNGDSQIKSVRRWNRQTIVLFHNCTVLKNKGTIELGLRSATIYPNPEIYQTNTLRKFAAQRSRLIKRNSIQLHTFRYLDILTSTQPFENCCRISLILLKTRFAQMKSIQDVVIWSRNAVPLYANYIEVVADETGSLHYPNVSQALLKELIQYEPIELIQDENQTLCLLDNLLKYRRFLAIARVCATQVYLYSLNEEFK</sequence>
<evidence type="ECO:0000313" key="1">
    <source>
        <dbReference type="EMBL" id="EEB05367.1"/>
    </source>
</evidence>
<name>B6JVG6_SCHJY</name>
<dbReference type="EMBL" id="KE651166">
    <property type="protein sequence ID" value="EEB05367.1"/>
    <property type="molecule type" value="Genomic_DNA"/>
</dbReference>
<dbReference type="RefSeq" id="XP_002171660.1">
    <property type="nucleotide sequence ID" value="XM_002171624.2"/>
</dbReference>
<dbReference type="Proteomes" id="UP000001744">
    <property type="component" value="Unassembled WGS sequence"/>
</dbReference>
<evidence type="ECO:0000313" key="3">
    <source>
        <dbReference type="Proteomes" id="UP000001744"/>
    </source>
</evidence>
<organism evidence="1 3">
    <name type="scientific">Schizosaccharomyces japonicus (strain yFS275 / FY16936)</name>
    <name type="common">Fission yeast</name>
    <dbReference type="NCBI Taxonomy" id="402676"/>
    <lineage>
        <taxon>Eukaryota</taxon>
        <taxon>Fungi</taxon>
        <taxon>Dikarya</taxon>
        <taxon>Ascomycota</taxon>
        <taxon>Taphrinomycotina</taxon>
        <taxon>Schizosaccharomycetes</taxon>
        <taxon>Schizosaccharomycetales</taxon>
        <taxon>Schizosaccharomycetaceae</taxon>
        <taxon>Schizosaccharomyces</taxon>
    </lineage>
</organism>
<accession>B6JVG6</accession>
<evidence type="ECO:0000313" key="2">
    <source>
        <dbReference type="JaponicusDB" id="SJAG_00377"/>
    </source>
</evidence>